<gene>
    <name evidence="1" type="ORF">YALI1_F17797g</name>
</gene>
<evidence type="ECO:0000313" key="2">
    <source>
        <dbReference type="Proteomes" id="UP000182444"/>
    </source>
</evidence>
<evidence type="ECO:0000313" key="1">
    <source>
        <dbReference type="EMBL" id="AOW07124.1"/>
    </source>
</evidence>
<dbReference type="Proteomes" id="UP000182444">
    <property type="component" value="Chromosome 1F"/>
</dbReference>
<sequence>MVKRWWQMKRGQLPGMNQRFEPDGDSFLTEIGHSSSFWTILGLDDTCNSTKQAAHLVMVCNDTRNV</sequence>
<proteinExistence type="predicted"/>
<dbReference type="EMBL" id="CP017558">
    <property type="protein sequence ID" value="AOW07124.1"/>
    <property type="molecule type" value="Genomic_DNA"/>
</dbReference>
<name>A0A1D8NN97_YARLL</name>
<reference evidence="1 2" key="1">
    <citation type="journal article" date="2016" name="PLoS ONE">
        <title>Sequence Assembly of Yarrowia lipolytica Strain W29/CLIB89 Shows Transposable Element Diversity.</title>
        <authorList>
            <person name="Magnan C."/>
            <person name="Yu J."/>
            <person name="Chang I."/>
            <person name="Jahn E."/>
            <person name="Kanomata Y."/>
            <person name="Wu J."/>
            <person name="Zeller M."/>
            <person name="Oakes M."/>
            <person name="Baldi P."/>
            <person name="Sandmeyer S."/>
        </authorList>
    </citation>
    <scope>NUCLEOTIDE SEQUENCE [LARGE SCALE GENOMIC DNA]</scope>
    <source>
        <strain evidence="2">CLIB89(W29)</strain>
    </source>
</reference>
<dbReference type="VEuPathDB" id="FungiDB:YALI1_F17797g"/>
<accession>A0A1D8NN97</accession>
<dbReference type="GeneID" id="94583967"/>
<dbReference type="AlphaFoldDB" id="A0A1D8NN97"/>
<protein>
    <submittedName>
        <fullName evidence="1">Uncharacterized protein</fullName>
    </submittedName>
</protein>
<dbReference type="RefSeq" id="XP_068139486.1">
    <property type="nucleotide sequence ID" value="XM_068283385.1"/>
</dbReference>
<organism evidence="1 2">
    <name type="scientific">Yarrowia lipolytica</name>
    <name type="common">Candida lipolytica</name>
    <dbReference type="NCBI Taxonomy" id="4952"/>
    <lineage>
        <taxon>Eukaryota</taxon>
        <taxon>Fungi</taxon>
        <taxon>Dikarya</taxon>
        <taxon>Ascomycota</taxon>
        <taxon>Saccharomycotina</taxon>
        <taxon>Dipodascomycetes</taxon>
        <taxon>Dipodascales</taxon>
        <taxon>Dipodascales incertae sedis</taxon>
        <taxon>Yarrowia</taxon>
    </lineage>
</organism>